<protein>
    <submittedName>
        <fullName evidence="2">Uncharacterized protein</fullName>
    </submittedName>
</protein>
<dbReference type="OrthoDB" id="4467508at2"/>
<reference evidence="2 3" key="1">
    <citation type="journal article" date="2004" name="Proc. Natl. Acad. Sci. U.S.A.">
        <title>The complete genomic sequence of Nocardia farcinica IFM 10152.</title>
        <authorList>
            <person name="Ishikawa J."/>
            <person name="Yamashita A."/>
            <person name="Mikami Y."/>
            <person name="Hoshino Y."/>
            <person name="Kurita H."/>
            <person name="Hotta K."/>
            <person name="Shiba T."/>
            <person name="Hattori M."/>
        </authorList>
    </citation>
    <scope>NUCLEOTIDE SEQUENCE [LARGE SCALE GENOMIC DNA]</scope>
    <source>
        <strain evidence="2 3">IFM 10152</strain>
    </source>
</reference>
<name>Q5YZL0_NOCFA</name>
<dbReference type="EMBL" id="AP006618">
    <property type="protein sequence ID" value="BAD56381.1"/>
    <property type="molecule type" value="Genomic_DNA"/>
</dbReference>
<dbReference type="AlphaFoldDB" id="Q5YZL0"/>
<dbReference type="Proteomes" id="UP000006820">
    <property type="component" value="Chromosome"/>
</dbReference>
<dbReference type="eggNOG" id="ENOG5030UJ8">
    <property type="taxonomic scope" value="Bacteria"/>
</dbReference>
<evidence type="ECO:0000313" key="3">
    <source>
        <dbReference type="Proteomes" id="UP000006820"/>
    </source>
</evidence>
<gene>
    <name evidence="2" type="ordered locus">NFA_15360</name>
</gene>
<keyword evidence="3" id="KW-1185">Reference proteome</keyword>
<dbReference type="HOGENOM" id="CLU_1794493_0_0_11"/>
<dbReference type="STRING" id="247156.NFA_15360"/>
<feature type="region of interest" description="Disordered" evidence="1">
    <location>
        <begin position="1"/>
        <end position="24"/>
    </location>
</feature>
<dbReference type="KEGG" id="nfa:NFA_15360"/>
<sequence length="144" mass="15212">MATTKRATTPRTARPARATKPAPAAEAIDILADFGTDEKPPVPILLGGVEADVRRGFSGDEVVQFHKLLSRGEFEQMLTLITTDGPGLWQFIADLNPDLASKAMNRIINLSELAEGNLLAPLPGYGMTNPAGAQPSPESSTTTG</sequence>
<evidence type="ECO:0000313" key="2">
    <source>
        <dbReference type="EMBL" id="BAD56381.1"/>
    </source>
</evidence>
<evidence type="ECO:0000256" key="1">
    <source>
        <dbReference type="SAM" id="MobiDB-lite"/>
    </source>
</evidence>
<accession>Q5YZL0</accession>
<dbReference type="RefSeq" id="WP_011208066.1">
    <property type="nucleotide sequence ID" value="NC_006361.1"/>
</dbReference>
<organism evidence="2 3">
    <name type="scientific">Nocardia farcinica (strain IFM 10152)</name>
    <dbReference type="NCBI Taxonomy" id="247156"/>
    <lineage>
        <taxon>Bacteria</taxon>
        <taxon>Bacillati</taxon>
        <taxon>Actinomycetota</taxon>
        <taxon>Actinomycetes</taxon>
        <taxon>Mycobacteriales</taxon>
        <taxon>Nocardiaceae</taxon>
        <taxon>Nocardia</taxon>
    </lineage>
</organism>
<proteinExistence type="predicted"/>
<dbReference type="GeneID" id="61132333"/>